<protein>
    <submittedName>
        <fullName evidence="3">Addiction module RelE/StbE family toxin</fullName>
    </submittedName>
</protein>
<reference evidence="3 4" key="1">
    <citation type="submission" date="2020-08" db="EMBL/GenBank/DDBJ databases">
        <title>Genomic Encyclopedia of Type Strains, Phase III (KMG-III): the genomes of soil and plant-associated and newly described type strains.</title>
        <authorList>
            <person name="Whitman W."/>
        </authorList>
    </citation>
    <scope>NUCLEOTIDE SEQUENCE [LARGE SCALE GENOMIC DNA]</scope>
    <source>
        <strain evidence="3 4">CECT 8693</strain>
    </source>
</reference>
<keyword evidence="4" id="KW-1185">Reference proteome</keyword>
<evidence type="ECO:0000313" key="4">
    <source>
        <dbReference type="Proteomes" id="UP000567067"/>
    </source>
</evidence>
<proteinExistence type="inferred from homology"/>
<dbReference type="SUPFAM" id="SSF143011">
    <property type="entry name" value="RelE-like"/>
    <property type="match status" value="1"/>
</dbReference>
<comment type="similarity">
    <text evidence="1">Belongs to the RelE toxin family.</text>
</comment>
<dbReference type="PANTHER" id="PTHR33755:SF6">
    <property type="entry name" value="PLASMID STABILIZATION SYSTEM PROTEIN"/>
    <property type="match status" value="1"/>
</dbReference>
<dbReference type="InterPro" id="IPR007712">
    <property type="entry name" value="RelE/ParE_toxin"/>
</dbReference>
<name>A0A7W3XSI9_9BACL</name>
<organism evidence="3 4">
    <name type="scientific">Fontibacillus solani</name>
    <dbReference type="NCBI Taxonomy" id="1572857"/>
    <lineage>
        <taxon>Bacteria</taxon>
        <taxon>Bacillati</taxon>
        <taxon>Bacillota</taxon>
        <taxon>Bacilli</taxon>
        <taxon>Bacillales</taxon>
        <taxon>Paenibacillaceae</taxon>
        <taxon>Fontibacillus</taxon>
    </lineage>
</organism>
<gene>
    <name evidence="3" type="ORF">FHR92_003081</name>
</gene>
<evidence type="ECO:0000256" key="1">
    <source>
        <dbReference type="ARBA" id="ARBA00006226"/>
    </source>
</evidence>
<dbReference type="NCBIfam" id="TIGR02385">
    <property type="entry name" value="RelE_StbE"/>
    <property type="match status" value="1"/>
</dbReference>
<evidence type="ECO:0000313" key="3">
    <source>
        <dbReference type="EMBL" id="MBA9086601.1"/>
    </source>
</evidence>
<dbReference type="EMBL" id="JACJIP010000020">
    <property type="protein sequence ID" value="MBA9086601.1"/>
    <property type="molecule type" value="Genomic_DNA"/>
</dbReference>
<dbReference type="Pfam" id="PF05016">
    <property type="entry name" value="ParE_toxin"/>
    <property type="match status" value="1"/>
</dbReference>
<dbReference type="AlphaFoldDB" id="A0A7W3XSI9"/>
<comment type="caution">
    <text evidence="3">The sequence shown here is derived from an EMBL/GenBank/DDBJ whole genome shotgun (WGS) entry which is preliminary data.</text>
</comment>
<dbReference type="RefSeq" id="WP_182536866.1">
    <property type="nucleotide sequence ID" value="NZ_JACJIP010000020.1"/>
</dbReference>
<evidence type="ECO:0000256" key="2">
    <source>
        <dbReference type="ARBA" id="ARBA00022649"/>
    </source>
</evidence>
<dbReference type="Gene3D" id="3.30.2310.20">
    <property type="entry name" value="RelE-like"/>
    <property type="match status" value="1"/>
</dbReference>
<dbReference type="Proteomes" id="UP000567067">
    <property type="component" value="Unassembled WGS sequence"/>
</dbReference>
<keyword evidence="2" id="KW-1277">Toxin-antitoxin system</keyword>
<dbReference type="PANTHER" id="PTHR33755">
    <property type="entry name" value="TOXIN PARE1-RELATED"/>
    <property type="match status" value="1"/>
</dbReference>
<accession>A0A7W3XSI9</accession>
<dbReference type="InterPro" id="IPR035093">
    <property type="entry name" value="RelE/ParE_toxin_dom_sf"/>
</dbReference>
<dbReference type="InterPro" id="IPR051803">
    <property type="entry name" value="TA_system_RelE-like_toxin"/>
</dbReference>
<sequence length="104" mass="12219">METFHITITEPAERDLRDIADYIAHELLDHVAARKLVSRIAESIFELEHMPLRNNLVRDERLASQGIRKLVVDQYIVFYLVSEVDEIVTVIRILYGKRNWSDLL</sequence>